<keyword evidence="1" id="KW-0326">Glycosidase</keyword>
<name>A0ABV6VIM5_9ACTN</name>
<dbReference type="EMBL" id="JBHEZX010000017">
    <property type="protein sequence ID" value="MFC1413599.1"/>
    <property type="molecule type" value="Genomic_DNA"/>
</dbReference>
<sequence length="382" mass="40752">MVFHNGGGRPRPTLLRRWGLTAALLVLALLAYCVHDAVSLPGKDGASAKLARWSRCHYLGYVADVVDGHPRTAPSGDCSASDALTQAQPLAAAKPKPRPTPTVTPVPLHARVRPLVSPARPGEGVFTPLSLVKGQPVIQSATMRPDPYDTDFPVGVVWMRNKALTFQLHPGAEEPGGSWAVPSTIPAGRRTGLLAAYNGGFKLSNGDSHGGFYLNGRTAVPLRSGAASEVFHRDGSLSVGVWNQDVAMAPDVVGVRQCLVPLVSHGAVTDAVRYGGTDVWGLTDGGNASVPRSGVGIDRHGDIVYVGGRELTVQSLATVLQRAGAVTAMMLDINLSWPSFISYDGKRQPRDPVPHNLVNFVRDATRYYDESSRDFVAVYARR</sequence>
<accession>A0ABV6VIM5</accession>
<reference evidence="1 2" key="1">
    <citation type="submission" date="2024-09" db="EMBL/GenBank/DDBJ databases">
        <authorList>
            <person name="Lee S.D."/>
        </authorList>
    </citation>
    <scope>NUCLEOTIDE SEQUENCE [LARGE SCALE GENOMIC DNA]</scope>
    <source>
        <strain evidence="1 2">N1-1</strain>
    </source>
</reference>
<gene>
    <name evidence="1" type="ORF">ACEZDG_30490</name>
</gene>
<proteinExistence type="predicted"/>
<protein>
    <submittedName>
        <fullName evidence="1">Phosphodiester glycosidase family protein</fullName>
    </submittedName>
</protein>
<dbReference type="Proteomes" id="UP001592582">
    <property type="component" value="Unassembled WGS sequence"/>
</dbReference>
<evidence type="ECO:0000313" key="2">
    <source>
        <dbReference type="Proteomes" id="UP001592582"/>
    </source>
</evidence>
<keyword evidence="2" id="KW-1185">Reference proteome</keyword>
<comment type="caution">
    <text evidence="1">The sequence shown here is derived from an EMBL/GenBank/DDBJ whole genome shotgun (WGS) entry which is preliminary data.</text>
</comment>
<dbReference type="InterPro" id="IPR018711">
    <property type="entry name" value="NAGPA"/>
</dbReference>
<dbReference type="Pfam" id="PF09992">
    <property type="entry name" value="NAGPA"/>
    <property type="match status" value="1"/>
</dbReference>
<keyword evidence="1" id="KW-0378">Hydrolase</keyword>
<evidence type="ECO:0000313" key="1">
    <source>
        <dbReference type="EMBL" id="MFC1413599.1"/>
    </source>
</evidence>
<dbReference type="GO" id="GO:0016798">
    <property type="term" value="F:hydrolase activity, acting on glycosyl bonds"/>
    <property type="evidence" value="ECO:0007669"/>
    <property type="project" value="UniProtKB-KW"/>
</dbReference>
<organism evidence="1 2">
    <name type="scientific">Streptacidiphilus alkalitolerans</name>
    <dbReference type="NCBI Taxonomy" id="3342712"/>
    <lineage>
        <taxon>Bacteria</taxon>
        <taxon>Bacillati</taxon>
        <taxon>Actinomycetota</taxon>
        <taxon>Actinomycetes</taxon>
        <taxon>Kitasatosporales</taxon>
        <taxon>Streptomycetaceae</taxon>
        <taxon>Streptacidiphilus</taxon>
    </lineage>
</organism>